<evidence type="ECO:0000313" key="1">
    <source>
        <dbReference type="EMBL" id="CAG8570517.1"/>
    </source>
</evidence>
<protein>
    <submittedName>
        <fullName evidence="1">1560_t:CDS:1</fullName>
    </submittedName>
</protein>
<evidence type="ECO:0000313" key="2">
    <source>
        <dbReference type="Proteomes" id="UP000789831"/>
    </source>
</evidence>
<dbReference type="EMBL" id="CAJVPL010001422">
    <property type="protein sequence ID" value="CAG8570517.1"/>
    <property type="molecule type" value="Genomic_DNA"/>
</dbReference>
<gene>
    <name evidence="1" type="ORF">AGERDE_LOCUS7615</name>
</gene>
<accession>A0A9N9BM68</accession>
<proteinExistence type="predicted"/>
<keyword evidence="2" id="KW-1185">Reference proteome</keyword>
<name>A0A9N9BM68_9GLOM</name>
<organism evidence="1 2">
    <name type="scientific">Ambispora gerdemannii</name>
    <dbReference type="NCBI Taxonomy" id="144530"/>
    <lineage>
        <taxon>Eukaryota</taxon>
        <taxon>Fungi</taxon>
        <taxon>Fungi incertae sedis</taxon>
        <taxon>Mucoromycota</taxon>
        <taxon>Glomeromycotina</taxon>
        <taxon>Glomeromycetes</taxon>
        <taxon>Archaeosporales</taxon>
        <taxon>Ambisporaceae</taxon>
        <taxon>Ambispora</taxon>
    </lineage>
</organism>
<sequence length="111" mass="12735">MDIPSNENNNMFAVHTPYPNPLLQDNNNKFNAIILGNEILIRFRWNNLTPFISPGDTIEVCSKLLATTTYDLNIPVRNCTIIMQPQDTFAQYCITKPHRNWLLINCIGTPE</sequence>
<dbReference type="AlphaFoldDB" id="A0A9N9BM68"/>
<comment type="caution">
    <text evidence="1">The sequence shown here is derived from an EMBL/GenBank/DDBJ whole genome shotgun (WGS) entry which is preliminary data.</text>
</comment>
<dbReference type="Proteomes" id="UP000789831">
    <property type="component" value="Unassembled WGS sequence"/>
</dbReference>
<reference evidence="1" key="1">
    <citation type="submission" date="2021-06" db="EMBL/GenBank/DDBJ databases">
        <authorList>
            <person name="Kallberg Y."/>
            <person name="Tangrot J."/>
            <person name="Rosling A."/>
        </authorList>
    </citation>
    <scope>NUCLEOTIDE SEQUENCE</scope>
    <source>
        <strain evidence="1">MT106</strain>
    </source>
</reference>